<dbReference type="Proteomes" id="UP000063699">
    <property type="component" value="Chromosome"/>
</dbReference>
<feature type="domain" description="RNA polymerase sigma-70 region 2" evidence="6">
    <location>
        <begin position="37"/>
        <end position="103"/>
    </location>
</feature>
<dbReference type="InterPro" id="IPR013249">
    <property type="entry name" value="RNA_pol_sigma70_r4_t2"/>
</dbReference>
<comment type="similarity">
    <text evidence="1">Belongs to the sigma-70 factor family. ECF subfamily.</text>
</comment>
<dbReference type="InterPro" id="IPR013324">
    <property type="entry name" value="RNA_pol_sigma_r3/r4-like"/>
</dbReference>
<dbReference type="Pfam" id="PF04542">
    <property type="entry name" value="Sigma70_r2"/>
    <property type="match status" value="1"/>
</dbReference>
<dbReference type="PANTHER" id="PTHR43133">
    <property type="entry name" value="RNA POLYMERASE ECF-TYPE SIGMA FACTO"/>
    <property type="match status" value="1"/>
</dbReference>
<dbReference type="CDD" id="cd06171">
    <property type="entry name" value="Sigma70_r4"/>
    <property type="match status" value="1"/>
</dbReference>
<evidence type="ECO:0000256" key="2">
    <source>
        <dbReference type="ARBA" id="ARBA00023015"/>
    </source>
</evidence>
<keyword evidence="2" id="KW-0805">Transcription regulation</keyword>
<gene>
    <name evidence="8" type="ORF">AOZ06_03165</name>
</gene>
<dbReference type="GO" id="GO:0006352">
    <property type="term" value="P:DNA-templated transcription initiation"/>
    <property type="evidence" value="ECO:0007669"/>
    <property type="project" value="InterPro"/>
</dbReference>
<dbReference type="STRING" id="860235.AOZ06_03165"/>
<name>A0A0N9HVS4_9PSEU</name>
<keyword evidence="5" id="KW-0804">Transcription</keyword>
<dbReference type="Pfam" id="PF08281">
    <property type="entry name" value="Sigma70_r4_2"/>
    <property type="match status" value="1"/>
</dbReference>
<proteinExistence type="inferred from homology"/>
<dbReference type="GO" id="GO:0003677">
    <property type="term" value="F:DNA binding"/>
    <property type="evidence" value="ECO:0007669"/>
    <property type="project" value="UniProtKB-KW"/>
</dbReference>
<accession>A0A0N9HVS4</accession>
<dbReference type="InterPro" id="IPR007627">
    <property type="entry name" value="RNA_pol_sigma70_r2"/>
</dbReference>
<dbReference type="OrthoDB" id="5244716at2"/>
<dbReference type="Gene3D" id="1.10.1740.10">
    <property type="match status" value="1"/>
</dbReference>
<evidence type="ECO:0000259" key="6">
    <source>
        <dbReference type="Pfam" id="PF04542"/>
    </source>
</evidence>
<dbReference type="Gene3D" id="1.10.10.10">
    <property type="entry name" value="Winged helix-like DNA-binding domain superfamily/Winged helix DNA-binding domain"/>
    <property type="match status" value="1"/>
</dbReference>
<reference evidence="8 9" key="1">
    <citation type="submission" date="2015-07" db="EMBL/GenBank/DDBJ databases">
        <title>Genome sequencing of Kibdelosporangium phytohabitans.</title>
        <authorList>
            <person name="Qin S."/>
            <person name="Xing K."/>
        </authorList>
    </citation>
    <scope>NUCLEOTIDE SEQUENCE [LARGE SCALE GENOMIC DNA]</scope>
    <source>
        <strain evidence="8 9">KLBMP1111</strain>
    </source>
</reference>
<feature type="domain" description="RNA polymerase sigma factor 70 region 4 type 2" evidence="7">
    <location>
        <begin position="134"/>
        <end position="185"/>
    </location>
</feature>
<keyword evidence="9" id="KW-1185">Reference proteome</keyword>
<evidence type="ECO:0000313" key="9">
    <source>
        <dbReference type="Proteomes" id="UP000063699"/>
    </source>
</evidence>
<dbReference type="InterPro" id="IPR013325">
    <property type="entry name" value="RNA_pol_sigma_r2"/>
</dbReference>
<dbReference type="EMBL" id="CP012752">
    <property type="protein sequence ID" value="ALG06050.1"/>
    <property type="molecule type" value="Genomic_DNA"/>
</dbReference>
<keyword evidence="3" id="KW-0731">Sigma factor</keyword>
<dbReference type="NCBIfam" id="TIGR02937">
    <property type="entry name" value="sigma70-ECF"/>
    <property type="match status" value="1"/>
</dbReference>
<dbReference type="AlphaFoldDB" id="A0A0N9HVS4"/>
<evidence type="ECO:0000313" key="8">
    <source>
        <dbReference type="EMBL" id="ALG06050.1"/>
    </source>
</evidence>
<evidence type="ECO:0000256" key="4">
    <source>
        <dbReference type="ARBA" id="ARBA00023125"/>
    </source>
</evidence>
<dbReference type="InterPro" id="IPR014284">
    <property type="entry name" value="RNA_pol_sigma-70_dom"/>
</dbReference>
<organism evidence="8 9">
    <name type="scientific">Kibdelosporangium phytohabitans</name>
    <dbReference type="NCBI Taxonomy" id="860235"/>
    <lineage>
        <taxon>Bacteria</taxon>
        <taxon>Bacillati</taxon>
        <taxon>Actinomycetota</taxon>
        <taxon>Actinomycetes</taxon>
        <taxon>Pseudonocardiales</taxon>
        <taxon>Pseudonocardiaceae</taxon>
        <taxon>Kibdelosporangium</taxon>
    </lineage>
</organism>
<keyword evidence="4" id="KW-0238">DNA-binding</keyword>
<dbReference type="KEGG" id="kphy:AOZ06_03165"/>
<dbReference type="GO" id="GO:0016987">
    <property type="term" value="F:sigma factor activity"/>
    <property type="evidence" value="ECO:0007669"/>
    <property type="project" value="UniProtKB-KW"/>
</dbReference>
<evidence type="ECO:0000256" key="1">
    <source>
        <dbReference type="ARBA" id="ARBA00010641"/>
    </source>
</evidence>
<dbReference type="SUPFAM" id="SSF88659">
    <property type="entry name" value="Sigma3 and sigma4 domains of RNA polymerase sigma factors"/>
    <property type="match status" value="1"/>
</dbReference>
<dbReference type="SUPFAM" id="SSF88946">
    <property type="entry name" value="Sigma2 domain of RNA polymerase sigma factors"/>
    <property type="match status" value="1"/>
</dbReference>
<evidence type="ECO:0000256" key="3">
    <source>
        <dbReference type="ARBA" id="ARBA00023082"/>
    </source>
</evidence>
<dbReference type="InterPro" id="IPR039425">
    <property type="entry name" value="RNA_pol_sigma-70-like"/>
</dbReference>
<protein>
    <submittedName>
        <fullName evidence="8">RNA polymerase subunit sigma-70</fullName>
    </submittedName>
</protein>
<evidence type="ECO:0000259" key="7">
    <source>
        <dbReference type="Pfam" id="PF08281"/>
    </source>
</evidence>
<dbReference type="InterPro" id="IPR036388">
    <property type="entry name" value="WH-like_DNA-bd_sf"/>
</dbReference>
<dbReference type="PANTHER" id="PTHR43133:SF8">
    <property type="entry name" value="RNA POLYMERASE SIGMA FACTOR HI_1459-RELATED"/>
    <property type="match status" value="1"/>
</dbReference>
<evidence type="ECO:0000256" key="5">
    <source>
        <dbReference type="ARBA" id="ARBA00023163"/>
    </source>
</evidence>
<sequence length="193" mass="21957">MSEEGRGRMVTQTEADLDDATLVARSRDGDMQSYEALVRRYQGPMYRLALRMLGSTSDAEDAVQEVFLTVWRRLAQLQEDRAFVGWLYRTTTNRCLNVIRARRPQADVELDEHESTSTRTRPDHAAEVSEQMTALGQALTGLTPEQRACWLLREVHGRSYDEIAQTLGTTTQAVRGRISRARAQLAEVMAPWR</sequence>